<dbReference type="AlphaFoldDB" id="A0A382W2S4"/>
<proteinExistence type="predicted"/>
<protein>
    <submittedName>
        <fullName evidence="1">Uncharacterized protein</fullName>
    </submittedName>
</protein>
<feature type="non-terminal residue" evidence="1">
    <location>
        <position position="186"/>
    </location>
</feature>
<organism evidence="1">
    <name type="scientific">marine metagenome</name>
    <dbReference type="NCBI Taxonomy" id="408172"/>
    <lineage>
        <taxon>unclassified sequences</taxon>
        <taxon>metagenomes</taxon>
        <taxon>ecological metagenomes</taxon>
    </lineage>
</organism>
<reference evidence="1" key="1">
    <citation type="submission" date="2018-05" db="EMBL/GenBank/DDBJ databases">
        <authorList>
            <person name="Lanie J.A."/>
            <person name="Ng W.-L."/>
            <person name="Kazmierczak K.M."/>
            <person name="Andrzejewski T.M."/>
            <person name="Davidsen T.M."/>
            <person name="Wayne K.J."/>
            <person name="Tettelin H."/>
            <person name="Glass J.I."/>
            <person name="Rusch D."/>
            <person name="Podicherti R."/>
            <person name="Tsui H.-C.T."/>
            <person name="Winkler M.E."/>
        </authorList>
    </citation>
    <scope>NUCLEOTIDE SEQUENCE</scope>
</reference>
<accession>A0A382W2S4</accession>
<name>A0A382W2S4_9ZZZZ</name>
<sequence>MPALGTVAGGLGTALSGLPLVGGPLSGLLGSTGGAMTLGGIPGRAAGSGLAGMLSGLGGASGLPALTGTLGGGGLFGGGAPAGTTTVGGSSYAPGAAPLPFGYGPSIGSGIMPGSPGPNPGFGGITDMIGRIGQSWPVQTMRGITDLFTAMDPPGQDPVSSAVEKTKAAQDQLNFQLSGGGNQGAV</sequence>
<dbReference type="EMBL" id="UINC01156602">
    <property type="protein sequence ID" value="SVD53112.1"/>
    <property type="molecule type" value="Genomic_DNA"/>
</dbReference>
<gene>
    <name evidence="1" type="ORF">METZ01_LOCUS405966</name>
</gene>
<evidence type="ECO:0000313" key="1">
    <source>
        <dbReference type="EMBL" id="SVD53112.1"/>
    </source>
</evidence>